<feature type="chain" id="PRO_5047528354" description="PDZ domain-containing protein" evidence="5">
    <location>
        <begin position="21"/>
        <end position="594"/>
    </location>
</feature>
<keyword evidence="2" id="KW-0645">Protease</keyword>
<sequence>MKVKLYVLTASMLLAGCASTAPPSTPQKSYQLDRPVQPLEQSLPRNLNTGTNRTAEIVSAQRITEILQRAHLRPIAVDAQLSQHMLNGLIAGLDPQRIFFTDQDVSEFRSKNVHFAEEFASGGITRLIQNTRELLSIKQNRYEYAKSLLKQPSKVSLKAPSRDSSQSISQNYLIAYWKYKSQQDLAVIEDLPYKHPLTVLQQRYQYQIDKIANLSDFDVFEILAHHYVVAYDPASNYYPARFHTSLIGMGEEAYGVGLKVGSGAKITDVYLSSPAANAGIEAGDELLAIAQSDFDYQDIIGRDPLDILSLLNGALGTKVRLLFEEKTGEIKQVELTRKNIKQQAISVESLKFPDMTQRVAVLKISSFPVDVAQQVASELAGINANEIRGLIIDLRGNEGGSLREATKLAALFLPDAEVFQIRSQTNRVNVERTESTHSLSFEKDIIILTDAKTAGSAELFAAAMQEHGRAILVGHTSYGMGLVKMARKLKRIYDVKDFEFGTLQYSVGQLYRLNGDSFQFKGVKPDILIANQPTKPTPLANAVAWDKIPSRDISKVRDLSEKVQKLRRDFHNEISTAEINGDSLLKLSAEMLNK</sequence>
<dbReference type="SUPFAM" id="SSF50156">
    <property type="entry name" value="PDZ domain-like"/>
    <property type="match status" value="1"/>
</dbReference>
<name>A0ABS8W351_9GAMM</name>
<dbReference type="InterPro" id="IPR001478">
    <property type="entry name" value="PDZ"/>
</dbReference>
<evidence type="ECO:0000256" key="3">
    <source>
        <dbReference type="ARBA" id="ARBA00022801"/>
    </source>
</evidence>
<evidence type="ECO:0000313" key="8">
    <source>
        <dbReference type="Proteomes" id="UP001201273"/>
    </source>
</evidence>
<dbReference type="Pfam" id="PF03572">
    <property type="entry name" value="Peptidase_S41"/>
    <property type="match status" value="1"/>
</dbReference>
<dbReference type="RefSeq" id="WP_233050968.1">
    <property type="nucleotide sequence ID" value="NZ_JAIMJA010000001.1"/>
</dbReference>
<comment type="similarity">
    <text evidence="1">Belongs to the peptidase S41A family.</text>
</comment>
<evidence type="ECO:0000313" key="7">
    <source>
        <dbReference type="EMBL" id="MCE2593354.1"/>
    </source>
</evidence>
<keyword evidence="4" id="KW-0720">Serine protease</keyword>
<dbReference type="InterPro" id="IPR029045">
    <property type="entry name" value="ClpP/crotonase-like_dom_sf"/>
</dbReference>
<dbReference type="PANTHER" id="PTHR32060:SF22">
    <property type="entry name" value="CARBOXYL-TERMINAL-PROCESSING PEPTIDASE 3, CHLOROPLASTIC"/>
    <property type="match status" value="1"/>
</dbReference>
<reference evidence="7 8" key="1">
    <citation type="journal article" date="2022" name="Environ. Microbiol. Rep.">
        <title>Eco-phylogenetic analyses reveal divergent evolution of vitamin B12 metabolism in the marine bacterial family 'Psychromonadaceae'.</title>
        <authorList>
            <person name="Jin X."/>
            <person name="Yang Y."/>
            <person name="Cao H."/>
            <person name="Gao B."/>
            <person name="Zhao Z."/>
        </authorList>
    </citation>
    <scope>NUCLEOTIDE SEQUENCE [LARGE SCALE GENOMIC DNA]</scope>
    <source>
        <strain evidence="7 8">MKS20</strain>
    </source>
</reference>
<dbReference type="EMBL" id="JAIMJA010000001">
    <property type="protein sequence ID" value="MCE2593354.1"/>
    <property type="molecule type" value="Genomic_DNA"/>
</dbReference>
<dbReference type="SMART" id="SM00228">
    <property type="entry name" value="PDZ"/>
    <property type="match status" value="1"/>
</dbReference>
<evidence type="ECO:0000256" key="4">
    <source>
        <dbReference type="ARBA" id="ARBA00022825"/>
    </source>
</evidence>
<dbReference type="PANTHER" id="PTHR32060">
    <property type="entry name" value="TAIL-SPECIFIC PROTEASE"/>
    <property type="match status" value="1"/>
</dbReference>
<dbReference type="CDD" id="cd07560">
    <property type="entry name" value="Peptidase_S41_CPP"/>
    <property type="match status" value="1"/>
</dbReference>
<evidence type="ECO:0000256" key="5">
    <source>
        <dbReference type="SAM" id="SignalP"/>
    </source>
</evidence>
<organism evidence="7 8">
    <name type="scientific">Motilimonas cestriensis</name>
    <dbReference type="NCBI Taxonomy" id="2742685"/>
    <lineage>
        <taxon>Bacteria</taxon>
        <taxon>Pseudomonadati</taxon>
        <taxon>Pseudomonadota</taxon>
        <taxon>Gammaproteobacteria</taxon>
        <taxon>Alteromonadales</taxon>
        <taxon>Alteromonadales genera incertae sedis</taxon>
        <taxon>Motilimonas</taxon>
    </lineage>
</organism>
<dbReference type="PROSITE" id="PS51257">
    <property type="entry name" value="PROKAR_LIPOPROTEIN"/>
    <property type="match status" value="1"/>
</dbReference>
<evidence type="ECO:0000256" key="1">
    <source>
        <dbReference type="ARBA" id="ARBA00009179"/>
    </source>
</evidence>
<dbReference type="Proteomes" id="UP001201273">
    <property type="component" value="Unassembled WGS sequence"/>
</dbReference>
<feature type="domain" description="PDZ" evidence="6">
    <location>
        <begin position="246"/>
        <end position="289"/>
    </location>
</feature>
<dbReference type="Gene3D" id="3.90.226.10">
    <property type="entry name" value="2-enoyl-CoA Hydratase, Chain A, domain 1"/>
    <property type="match status" value="1"/>
</dbReference>
<evidence type="ECO:0000256" key="2">
    <source>
        <dbReference type="ARBA" id="ARBA00022670"/>
    </source>
</evidence>
<dbReference type="Gene3D" id="2.30.42.10">
    <property type="match status" value="1"/>
</dbReference>
<gene>
    <name evidence="7" type="ORF">K6Y31_00785</name>
</gene>
<dbReference type="PROSITE" id="PS50106">
    <property type="entry name" value="PDZ"/>
    <property type="match status" value="1"/>
</dbReference>
<dbReference type="InterPro" id="IPR036034">
    <property type="entry name" value="PDZ_sf"/>
</dbReference>
<keyword evidence="8" id="KW-1185">Reference proteome</keyword>
<dbReference type="InterPro" id="IPR004447">
    <property type="entry name" value="Peptidase_S41A"/>
</dbReference>
<dbReference type="InterPro" id="IPR005151">
    <property type="entry name" value="Tail-specific_protease"/>
</dbReference>
<keyword evidence="5" id="KW-0732">Signal</keyword>
<dbReference type="SMART" id="SM00245">
    <property type="entry name" value="TSPc"/>
    <property type="match status" value="1"/>
</dbReference>
<accession>A0ABS8W351</accession>
<comment type="caution">
    <text evidence="7">The sequence shown here is derived from an EMBL/GenBank/DDBJ whole genome shotgun (WGS) entry which is preliminary data.</text>
</comment>
<feature type="signal peptide" evidence="5">
    <location>
        <begin position="1"/>
        <end position="20"/>
    </location>
</feature>
<dbReference type="Pfam" id="PF17804">
    <property type="entry name" value="TSP_NTD"/>
    <property type="match status" value="1"/>
</dbReference>
<dbReference type="InterPro" id="IPR040573">
    <property type="entry name" value="TSP_N"/>
</dbReference>
<proteinExistence type="inferred from homology"/>
<dbReference type="SUPFAM" id="SSF52096">
    <property type="entry name" value="ClpP/crotonase"/>
    <property type="match status" value="1"/>
</dbReference>
<protein>
    <recommendedName>
        <fullName evidence="6">PDZ domain-containing protein</fullName>
    </recommendedName>
</protein>
<evidence type="ECO:0000259" key="6">
    <source>
        <dbReference type="PROSITE" id="PS50106"/>
    </source>
</evidence>
<keyword evidence="3" id="KW-0378">Hydrolase</keyword>